<organism evidence="1 2">
    <name type="scientific">Diphasiastrum complanatum</name>
    <name type="common">Issler's clubmoss</name>
    <name type="synonym">Lycopodium complanatum</name>
    <dbReference type="NCBI Taxonomy" id="34168"/>
    <lineage>
        <taxon>Eukaryota</taxon>
        <taxon>Viridiplantae</taxon>
        <taxon>Streptophyta</taxon>
        <taxon>Embryophyta</taxon>
        <taxon>Tracheophyta</taxon>
        <taxon>Lycopodiopsida</taxon>
        <taxon>Lycopodiales</taxon>
        <taxon>Lycopodiaceae</taxon>
        <taxon>Lycopodioideae</taxon>
        <taxon>Diphasiastrum</taxon>
    </lineage>
</organism>
<protein>
    <submittedName>
        <fullName evidence="1">Uncharacterized protein</fullName>
    </submittedName>
</protein>
<gene>
    <name evidence="1" type="ORF">O6H91_06G140200</name>
</gene>
<dbReference type="EMBL" id="CM055097">
    <property type="protein sequence ID" value="KAJ7554430.1"/>
    <property type="molecule type" value="Genomic_DNA"/>
</dbReference>
<dbReference type="Proteomes" id="UP001162992">
    <property type="component" value="Chromosome 6"/>
</dbReference>
<proteinExistence type="predicted"/>
<comment type="caution">
    <text evidence="1">The sequence shown here is derived from an EMBL/GenBank/DDBJ whole genome shotgun (WGS) entry which is preliminary data.</text>
</comment>
<sequence length="355" mass="39695">MVQNGFSWSIDIVNFTFGGILVVLGGEFRQILSVIKWGDHAQVVGASLKYSPIWSYVEVHRLKINMRVLGFEGGDVLNQREVTENLLRIGDGREHSFMHDGVAKISLPRIMCLESEKVDDLIAFAFPNIMENYRGADFWRGRSICTPLNDDVDFINAQVTKLFPGDVCTFYSANSVVDSNSNNVYPMEFLNTLQPSGCPPHKLVLKEGMIVILLCTLAYESGICNGTRLIVQKLGRTIIEAEIVTGGNVGTRLIISGIPLVPTNPNQPFEFRRLQFPMKPVFTMSINKSEGQTMDAMGLYLSRPIFSHGQFYVALLRVRSASCVKVLIKDNSGCSWSEDDICSYTENVIYKEVLQ</sequence>
<evidence type="ECO:0000313" key="1">
    <source>
        <dbReference type="EMBL" id="KAJ7554430.1"/>
    </source>
</evidence>
<reference evidence="2" key="1">
    <citation type="journal article" date="2024" name="Proc. Natl. Acad. Sci. U.S.A.">
        <title>Extraordinary preservation of gene collinearity over three hundred million years revealed in homosporous lycophytes.</title>
        <authorList>
            <person name="Li C."/>
            <person name="Wickell D."/>
            <person name="Kuo L.Y."/>
            <person name="Chen X."/>
            <person name="Nie B."/>
            <person name="Liao X."/>
            <person name="Peng D."/>
            <person name="Ji J."/>
            <person name="Jenkins J."/>
            <person name="Williams M."/>
            <person name="Shu S."/>
            <person name="Plott C."/>
            <person name="Barry K."/>
            <person name="Rajasekar S."/>
            <person name="Grimwood J."/>
            <person name="Han X."/>
            <person name="Sun S."/>
            <person name="Hou Z."/>
            <person name="He W."/>
            <person name="Dai G."/>
            <person name="Sun C."/>
            <person name="Schmutz J."/>
            <person name="Leebens-Mack J.H."/>
            <person name="Li F.W."/>
            <person name="Wang L."/>
        </authorList>
    </citation>
    <scope>NUCLEOTIDE SEQUENCE [LARGE SCALE GENOMIC DNA]</scope>
    <source>
        <strain evidence="2">cv. PW_Plant_1</strain>
    </source>
</reference>
<name>A0ACC2DJG2_DIPCM</name>
<evidence type="ECO:0000313" key="2">
    <source>
        <dbReference type="Proteomes" id="UP001162992"/>
    </source>
</evidence>
<accession>A0ACC2DJG2</accession>
<keyword evidence="2" id="KW-1185">Reference proteome</keyword>